<sequence length="311" mass="35791">MGGNMNDLTEGAFSGISKNSNSNERINTPLGKLSENRLSDILAYVLDNDPIAMGEFVRLWLGERVPSSENLAGWKNYSIKREYCTDEGRYDLVFLRNSKRELVVEVKPPLKVPDKEGWERLEKYLDPGIPVALLCGKSEVPKEYNRIIQKENFVGIRTWIDVVRMLKSRLERELLPVPRVSMWCKEVITYVEGIMQNKIVSIQRPLGIRDLQVLGSPYFEAREVALNLLDTSVKPFIDRFEKIKMKPCNANLRKVYQEKLEWNRLGLLLRNSNRDDLSVFMGIGLPKSHFNPRSECKADDKPSKALSFLQK</sequence>
<name>A0A235BWK7_UNCW3</name>
<feature type="region of interest" description="Disordered" evidence="1">
    <location>
        <begin position="1"/>
        <end position="29"/>
    </location>
</feature>
<reference evidence="2 3" key="1">
    <citation type="submission" date="2017-07" db="EMBL/GenBank/DDBJ databases">
        <title>Recovery of genomes from metagenomes via a dereplication, aggregation, and scoring strategy.</title>
        <authorList>
            <person name="Sieber C.M."/>
            <person name="Probst A.J."/>
            <person name="Sharrar A."/>
            <person name="Thomas B.C."/>
            <person name="Hess M."/>
            <person name="Tringe S.G."/>
            <person name="Banfield J.F."/>
        </authorList>
    </citation>
    <scope>NUCLEOTIDE SEQUENCE [LARGE SCALE GENOMIC DNA]</scope>
    <source>
        <strain evidence="2">JGI_Cruoil_03_44_89</strain>
    </source>
</reference>
<proteinExistence type="predicted"/>
<accession>A0A235BWK7</accession>
<dbReference type="EMBL" id="NOZQ01000060">
    <property type="protein sequence ID" value="OYD16576.1"/>
    <property type="molecule type" value="Genomic_DNA"/>
</dbReference>
<organism evidence="2 3">
    <name type="scientific">candidate division WOR-3 bacterium JGI_Cruoil_03_44_89</name>
    <dbReference type="NCBI Taxonomy" id="1973748"/>
    <lineage>
        <taxon>Bacteria</taxon>
        <taxon>Bacteria division WOR-3</taxon>
    </lineage>
</organism>
<protein>
    <submittedName>
        <fullName evidence="2">Uncharacterized protein</fullName>
    </submittedName>
</protein>
<evidence type="ECO:0000256" key="1">
    <source>
        <dbReference type="SAM" id="MobiDB-lite"/>
    </source>
</evidence>
<dbReference type="AlphaFoldDB" id="A0A235BWK7"/>
<gene>
    <name evidence="2" type="ORF">CH333_03065</name>
</gene>
<dbReference type="Proteomes" id="UP000215215">
    <property type="component" value="Unassembled WGS sequence"/>
</dbReference>
<feature type="compositionally biased region" description="Polar residues" evidence="1">
    <location>
        <begin position="16"/>
        <end position="26"/>
    </location>
</feature>
<comment type="caution">
    <text evidence="2">The sequence shown here is derived from an EMBL/GenBank/DDBJ whole genome shotgun (WGS) entry which is preliminary data.</text>
</comment>
<evidence type="ECO:0000313" key="2">
    <source>
        <dbReference type="EMBL" id="OYD16576.1"/>
    </source>
</evidence>
<evidence type="ECO:0000313" key="3">
    <source>
        <dbReference type="Proteomes" id="UP000215215"/>
    </source>
</evidence>